<protein>
    <submittedName>
        <fullName evidence="2">ABC-2 type transport system permease protein</fullName>
    </submittedName>
</protein>
<keyword evidence="1" id="KW-0812">Transmembrane</keyword>
<dbReference type="Proteomes" id="UP000199428">
    <property type="component" value="Unassembled WGS sequence"/>
</dbReference>
<dbReference type="GO" id="GO:0005886">
    <property type="term" value="C:plasma membrane"/>
    <property type="evidence" value="ECO:0007669"/>
    <property type="project" value="UniProtKB-SubCell"/>
</dbReference>
<feature type="transmembrane region" description="Helical" evidence="1">
    <location>
        <begin position="230"/>
        <end position="251"/>
    </location>
</feature>
<feature type="transmembrane region" description="Helical" evidence="1">
    <location>
        <begin position="182"/>
        <end position="204"/>
    </location>
</feature>
<sequence length="258" mass="29187">MLRNMATIIKKELIESIRKYRLFILMAVFIFIGFMSPIGTKYLGEIMSMLLPEGYEIKVRQASEVEAYFQFFKNISQLGMVVFIVVSSGLMADEFEKKTIVCLLTKGVSRSKIIISKFIAGALELLFCYITAVIIFRYYTGVFWSNQVEIATLLYSNLIVFEYGLLILGLNIFLGTKFGTKLATVTSCIFINILQILMSIHPTIAKYLPVSLLSNCVYIVEQKKTVSDTVVAVVISMLITILLLVISIKAFKEKEIEQ</sequence>
<accession>A0A1G5RXR8</accession>
<evidence type="ECO:0000313" key="2">
    <source>
        <dbReference type="EMBL" id="SCZ78902.1"/>
    </source>
</evidence>
<dbReference type="AlphaFoldDB" id="A0A1G5RXR8"/>
<dbReference type="EMBL" id="FMWK01000006">
    <property type="protein sequence ID" value="SCZ78902.1"/>
    <property type="molecule type" value="Genomic_DNA"/>
</dbReference>
<dbReference type="GO" id="GO:0140359">
    <property type="term" value="F:ABC-type transporter activity"/>
    <property type="evidence" value="ECO:0007669"/>
    <property type="project" value="InterPro"/>
</dbReference>
<evidence type="ECO:0000313" key="3">
    <source>
        <dbReference type="Proteomes" id="UP000199428"/>
    </source>
</evidence>
<dbReference type="Pfam" id="PF12679">
    <property type="entry name" value="ABC2_membrane_2"/>
    <property type="match status" value="1"/>
</dbReference>
<evidence type="ECO:0000256" key="1">
    <source>
        <dbReference type="SAM" id="Phobius"/>
    </source>
</evidence>
<dbReference type="PANTHER" id="PTHR43471">
    <property type="entry name" value="ABC TRANSPORTER PERMEASE"/>
    <property type="match status" value="1"/>
</dbReference>
<reference evidence="2 3" key="1">
    <citation type="submission" date="2016-10" db="EMBL/GenBank/DDBJ databases">
        <authorList>
            <person name="de Groot N.N."/>
        </authorList>
    </citation>
    <scope>NUCLEOTIDE SEQUENCE [LARGE SCALE GENOMIC DNA]</scope>
    <source>
        <strain evidence="2 3">DSM 10317</strain>
    </source>
</reference>
<feature type="transmembrane region" description="Helical" evidence="1">
    <location>
        <begin position="75"/>
        <end position="92"/>
    </location>
</feature>
<feature type="transmembrane region" description="Helical" evidence="1">
    <location>
        <begin position="20"/>
        <end position="39"/>
    </location>
</feature>
<organism evidence="2 3">
    <name type="scientific">Pseudobutyrivibrio xylanivorans</name>
    <dbReference type="NCBI Taxonomy" id="185007"/>
    <lineage>
        <taxon>Bacteria</taxon>
        <taxon>Bacillati</taxon>
        <taxon>Bacillota</taxon>
        <taxon>Clostridia</taxon>
        <taxon>Lachnospirales</taxon>
        <taxon>Lachnospiraceae</taxon>
        <taxon>Pseudobutyrivibrio</taxon>
    </lineage>
</organism>
<feature type="transmembrane region" description="Helical" evidence="1">
    <location>
        <begin position="150"/>
        <end position="170"/>
    </location>
</feature>
<dbReference type="RefSeq" id="WP_090162473.1">
    <property type="nucleotide sequence ID" value="NZ_FMWK01000006.1"/>
</dbReference>
<name>A0A1G5RXR8_PSEXY</name>
<keyword evidence="1" id="KW-1133">Transmembrane helix</keyword>
<proteinExistence type="predicted"/>
<feature type="transmembrane region" description="Helical" evidence="1">
    <location>
        <begin position="113"/>
        <end position="138"/>
    </location>
</feature>
<gene>
    <name evidence="2" type="ORF">SAMN02910350_01506</name>
</gene>
<keyword evidence="1" id="KW-0472">Membrane</keyword>